<evidence type="ECO:0000313" key="1">
    <source>
        <dbReference type="EMBL" id="RHW38230.1"/>
    </source>
</evidence>
<proteinExistence type="predicted"/>
<dbReference type="EMBL" id="QWEI01000002">
    <property type="protein sequence ID" value="RHW38230.1"/>
    <property type="molecule type" value="Genomic_DNA"/>
</dbReference>
<gene>
    <name evidence="1" type="ORF">D1B33_04915</name>
</gene>
<organism evidence="1 2">
    <name type="scientific">Ureibacillus yapensis</name>
    <dbReference type="NCBI Taxonomy" id="2304605"/>
    <lineage>
        <taxon>Bacteria</taxon>
        <taxon>Bacillati</taxon>
        <taxon>Bacillota</taxon>
        <taxon>Bacilli</taxon>
        <taxon>Bacillales</taxon>
        <taxon>Caryophanaceae</taxon>
        <taxon>Ureibacillus</taxon>
    </lineage>
</organism>
<comment type="caution">
    <text evidence="1">The sequence shown here is derived from an EMBL/GenBank/DDBJ whole genome shotgun (WGS) entry which is preliminary data.</text>
</comment>
<name>A0A396SB22_9BACL</name>
<dbReference type="SUPFAM" id="SSF46785">
    <property type="entry name" value="Winged helix' DNA-binding domain"/>
    <property type="match status" value="1"/>
</dbReference>
<dbReference type="RefSeq" id="WP_118875265.1">
    <property type="nucleotide sequence ID" value="NZ_QWEI01000002.1"/>
</dbReference>
<dbReference type="InterPro" id="IPR036390">
    <property type="entry name" value="WH_DNA-bd_sf"/>
</dbReference>
<dbReference type="Proteomes" id="UP000265692">
    <property type="component" value="Unassembled WGS sequence"/>
</dbReference>
<dbReference type="AlphaFoldDB" id="A0A396SB22"/>
<dbReference type="OrthoDB" id="2730772at2"/>
<accession>A0A396SB22</accession>
<sequence length="259" mass="30128">MELNSLQKSLTEKLTKNSNISILQADTWCVPVHTLNITYKPVIRTKMDILMKMLFLSLKETHFESPEQISEILLVEPLFVHDLLSKMQKTGLISKTSGWYELTDKGKSQFANGVFEEEQDEASVELLYSPTHESFLKGDIEEVLDYEDFPEKMFRYASQDEPLSLEHDVIIAEIKSRNLDDQDGEEDTEENLLITSLDGVEDMQVNDVPCIEFVLYNQEKDNYSCRIWNTLIDGWDEKMELLIQNKEKTSWRKTLSNEK</sequence>
<evidence type="ECO:0000313" key="2">
    <source>
        <dbReference type="Proteomes" id="UP000265692"/>
    </source>
</evidence>
<reference evidence="1 2" key="1">
    <citation type="submission" date="2018-08" db="EMBL/GenBank/DDBJ databases">
        <title>Lysinibacillus sp. YLB-03 draft genome sequence.</title>
        <authorList>
            <person name="Yu L."/>
        </authorList>
    </citation>
    <scope>NUCLEOTIDE SEQUENCE [LARGE SCALE GENOMIC DNA]</scope>
    <source>
        <strain evidence="1 2">YLB-03</strain>
    </source>
</reference>
<keyword evidence="2" id="KW-1185">Reference proteome</keyword>
<protein>
    <submittedName>
        <fullName evidence="1">Nucleoside-diphosphate sugar epimerase</fullName>
    </submittedName>
</protein>